<comment type="caution">
    <text evidence="2">The sequence shown here is derived from an EMBL/GenBank/DDBJ whole genome shotgun (WGS) entry which is preliminary data.</text>
</comment>
<proteinExistence type="predicted"/>
<gene>
    <name evidence="2" type="ORF">PoB_003165700</name>
</gene>
<dbReference type="AlphaFoldDB" id="A0AAV4AD07"/>
<evidence type="ECO:0000256" key="1">
    <source>
        <dbReference type="SAM" id="Phobius"/>
    </source>
</evidence>
<evidence type="ECO:0000313" key="2">
    <source>
        <dbReference type="EMBL" id="GFO05152.1"/>
    </source>
</evidence>
<feature type="transmembrane region" description="Helical" evidence="1">
    <location>
        <begin position="147"/>
        <end position="165"/>
    </location>
</feature>
<keyword evidence="1" id="KW-0472">Membrane</keyword>
<dbReference type="Proteomes" id="UP000735302">
    <property type="component" value="Unassembled WGS sequence"/>
</dbReference>
<feature type="transmembrane region" description="Helical" evidence="1">
    <location>
        <begin position="185"/>
        <end position="212"/>
    </location>
</feature>
<feature type="transmembrane region" description="Helical" evidence="1">
    <location>
        <begin position="27"/>
        <end position="53"/>
    </location>
</feature>
<feature type="transmembrane region" description="Helical" evidence="1">
    <location>
        <begin position="237"/>
        <end position="255"/>
    </location>
</feature>
<feature type="transmembrane region" description="Helical" evidence="1">
    <location>
        <begin position="65"/>
        <end position="85"/>
    </location>
</feature>
<keyword evidence="1" id="KW-0812">Transmembrane</keyword>
<accession>A0AAV4AD07</accession>
<protein>
    <recommendedName>
        <fullName evidence="4">G protein-coupled receptor</fullName>
    </recommendedName>
</protein>
<keyword evidence="3" id="KW-1185">Reference proteome</keyword>
<dbReference type="EMBL" id="BLXT01003746">
    <property type="protein sequence ID" value="GFO05152.1"/>
    <property type="molecule type" value="Genomic_DNA"/>
</dbReference>
<organism evidence="2 3">
    <name type="scientific">Plakobranchus ocellatus</name>
    <dbReference type="NCBI Taxonomy" id="259542"/>
    <lineage>
        <taxon>Eukaryota</taxon>
        <taxon>Metazoa</taxon>
        <taxon>Spiralia</taxon>
        <taxon>Lophotrochozoa</taxon>
        <taxon>Mollusca</taxon>
        <taxon>Gastropoda</taxon>
        <taxon>Heterobranchia</taxon>
        <taxon>Euthyneura</taxon>
        <taxon>Panpulmonata</taxon>
        <taxon>Sacoglossa</taxon>
        <taxon>Placobranchoidea</taxon>
        <taxon>Plakobranchidae</taxon>
        <taxon>Plakobranchus</taxon>
    </lineage>
</organism>
<reference evidence="2 3" key="1">
    <citation type="journal article" date="2021" name="Elife">
        <title>Chloroplast acquisition without the gene transfer in kleptoplastic sea slugs, Plakobranchus ocellatus.</title>
        <authorList>
            <person name="Maeda T."/>
            <person name="Takahashi S."/>
            <person name="Yoshida T."/>
            <person name="Shimamura S."/>
            <person name="Takaki Y."/>
            <person name="Nagai Y."/>
            <person name="Toyoda A."/>
            <person name="Suzuki Y."/>
            <person name="Arimoto A."/>
            <person name="Ishii H."/>
            <person name="Satoh N."/>
            <person name="Nishiyama T."/>
            <person name="Hasebe M."/>
            <person name="Maruyama T."/>
            <person name="Minagawa J."/>
            <person name="Obokata J."/>
            <person name="Shigenobu S."/>
        </authorList>
    </citation>
    <scope>NUCLEOTIDE SEQUENCE [LARGE SCALE GENOMIC DNA]</scope>
</reference>
<sequence>MSKKEALFDVLESGPIYFNVTDKEARIFGVVLFGVAGFDMLATSFLTIITFVSKAVDGMKLCQKLLVYNLLVPDFILEVLILYYFAPASMANAWQEGQMDTVWLAFLHTVSIFHGHLATAAICYIIALSMTDAYMYEMANDLKHMSVVVLSTIAVTISLCSLPATEDQGYALLENWLSPSFNVHYEYGSIFMCLGIMGLACIIELSSIYKLIQARRFYQEYRVRTAERALEELEQDLVFIILSLVTACLSLPALVGVPEAFLMFLPRLLVYACPTVRVLVLLLTCPHFQFAFFGQTLDIDDLAELEGLEEDFIKTKVGKTAQQKLVSDDMKSMAQSTTEL</sequence>
<evidence type="ECO:0008006" key="4">
    <source>
        <dbReference type="Google" id="ProtNLM"/>
    </source>
</evidence>
<name>A0AAV4AD07_9GAST</name>
<evidence type="ECO:0000313" key="3">
    <source>
        <dbReference type="Proteomes" id="UP000735302"/>
    </source>
</evidence>
<feature type="transmembrane region" description="Helical" evidence="1">
    <location>
        <begin position="105"/>
        <end position="127"/>
    </location>
</feature>
<keyword evidence="1" id="KW-1133">Transmembrane helix</keyword>